<sequence>GAFDPTTAPQILQEISSEMTRGSAPGTCALGDYLRAYLLEYLTGSGGIESSDCV</sequence>
<organism evidence="1 2">
    <name type="scientific">Oryza meyeriana var. granulata</name>
    <dbReference type="NCBI Taxonomy" id="110450"/>
    <lineage>
        <taxon>Eukaryota</taxon>
        <taxon>Viridiplantae</taxon>
        <taxon>Streptophyta</taxon>
        <taxon>Embryophyta</taxon>
        <taxon>Tracheophyta</taxon>
        <taxon>Spermatophyta</taxon>
        <taxon>Magnoliopsida</taxon>
        <taxon>Liliopsida</taxon>
        <taxon>Poales</taxon>
        <taxon>Poaceae</taxon>
        <taxon>BOP clade</taxon>
        <taxon>Oryzoideae</taxon>
        <taxon>Oryzeae</taxon>
        <taxon>Oryzinae</taxon>
        <taxon>Oryza</taxon>
        <taxon>Oryza meyeriana</taxon>
    </lineage>
</organism>
<dbReference type="AlphaFoldDB" id="A0A6G1FCG4"/>
<accession>A0A6G1FCG4</accession>
<dbReference type="EMBL" id="SPHZ02000001">
    <property type="protein sequence ID" value="KAF0934587.1"/>
    <property type="molecule type" value="Genomic_DNA"/>
</dbReference>
<evidence type="ECO:0000313" key="1">
    <source>
        <dbReference type="EMBL" id="KAF0934587.1"/>
    </source>
</evidence>
<keyword evidence="2" id="KW-1185">Reference proteome</keyword>
<evidence type="ECO:0000313" key="2">
    <source>
        <dbReference type="Proteomes" id="UP000479710"/>
    </source>
</evidence>
<dbReference type="Proteomes" id="UP000479710">
    <property type="component" value="Unassembled WGS sequence"/>
</dbReference>
<reference evidence="1 2" key="1">
    <citation type="submission" date="2019-11" db="EMBL/GenBank/DDBJ databases">
        <title>Whole genome sequence of Oryza granulata.</title>
        <authorList>
            <person name="Li W."/>
        </authorList>
    </citation>
    <scope>NUCLEOTIDE SEQUENCE [LARGE SCALE GENOMIC DNA]</scope>
    <source>
        <strain evidence="2">cv. Menghai</strain>
        <tissue evidence="1">Leaf</tissue>
    </source>
</reference>
<name>A0A6G1FCG4_9ORYZ</name>
<feature type="non-terminal residue" evidence="1">
    <location>
        <position position="1"/>
    </location>
</feature>
<gene>
    <name evidence="1" type="ORF">E2562_025674</name>
</gene>
<protein>
    <submittedName>
        <fullName evidence="1">Uncharacterized protein</fullName>
    </submittedName>
</protein>
<proteinExistence type="predicted"/>
<comment type="caution">
    <text evidence="1">The sequence shown here is derived from an EMBL/GenBank/DDBJ whole genome shotgun (WGS) entry which is preliminary data.</text>
</comment>